<feature type="transmembrane region" description="Helical" evidence="12">
    <location>
        <begin position="532"/>
        <end position="563"/>
    </location>
</feature>
<feature type="domain" description="ABC transporter" evidence="13">
    <location>
        <begin position="722"/>
        <end position="956"/>
    </location>
</feature>
<dbReference type="InterPro" id="IPR003439">
    <property type="entry name" value="ABC_transporter-like_ATP-bd"/>
</dbReference>
<feature type="domain" description="ABC transmembrane type-1" evidence="14">
    <location>
        <begin position="377"/>
        <end position="686"/>
    </location>
</feature>
<evidence type="ECO:0000256" key="2">
    <source>
        <dbReference type="ARBA" id="ARBA00009726"/>
    </source>
</evidence>
<evidence type="ECO:0000256" key="11">
    <source>
        <dbReference type="SAM" id="MobiDB-lite"/>
    </source>
</evidence>
<dbReference type="InterPro" id="IPR003593">
    <property type="entry name" value="AAA+_ATPase"/>
</dbReference>
<dbReference type="InterPro" id="IPR050173">
    <property type="entry name" value="ABC_transporter_C-like"/>
</dbReference>
<dbReference type="GO" id="GO:0140359">
    <property type="term" value="F:ABC-type transporter activity"/>
    <property type="evidence" value="ECO:0007669"/>
    <property type="project" value="InterPro"/>
</dbReference>
<evidence type="ECO:0000256" key="9">
    <source>
        <dbReference type="ARBA" id="ARBA00023136"/>
    </source>
</evidence>
<dbReference type="InterPro" id="IPR011527">
    <property type="entry name" value="ABC1_TM_dom"/>
</dbReference>
<feature type="domain" description="ABC transporter" evidence="13">
    <location>
        <begin position="57"/>
        <end position="285"/>
    </location>
</feature>
<dbReference type="InterPro" id="IPR036640">
    <property type="entry name" value="ABC1_TM_sf"/>
</dbReference>
<dbReference type="SUPFAM" id="SSF52540">
    <property type="entry name" value="P-loop containing nucleoside triphosphate hydrolases"/>
    <property type="match status" value="2"/>
</dbReference>
<keyword evidence="7" id="KW-0067">ATP-binding</keyword>
<dbReference type="PROSITE" id="PS50929">
    <property type="entry name" value="ABC_TM1F"/>
    <property type="match status" value="1"/>
</dbReference>
<keyword evidence="16" id="KW-1185">Reference proteome</keyword>
<dbReference type="AlphaFoldDB" id="A0A8S3SSV3"/>
<keyword evidence="3" id="KW-0813">Transport</keyword>
<evidence type="ECO:0000256" key="8">
    <source>
        <dbReference type="ARBA" id="ARBA00022989"/>
    </source>
</evidence>
<dbReference type="Proteomes" id="UP000683360">
    <property type="component" value="Unassembled WGS sequence"/>
</dbReference>
<keyword evidence="8 12" id="KW-1133">Transmembrane helix</keyword>
<accession>A0A8S3SSV3</accession>
<sequence>MMHGPFGVPLSTNAMMHGPFGAPLSTNAMMHGPFGNLLLEEEFLPHNCKCKDEENAVEISDGFFQWDAPPDDSTVEGYIIEGLNLVIQKEKLTAICGPVGSGRSSVLSAILGRMPMISGNVAIDGSIAYSSQQAWIFNDTLKENILFGKPSDENKFKEVVNVCGLESDISNMDNGENTEIGDRGINLSGGQKQRVSLARAVYSDSDIYLLDDPLSAVDVHVGKHLFNECIKKKLCGKTIILVTHQLQYLQFCDEIVVIENGKITERGHHEELNQIGDGYYKSMIEKYHRLEQNEITSPDDITMEDSNKDELTVDSEEKEDEQDKQTTKSDYNKTNNKEKVLTFTGKLTEKEDLEKGTVKFSTYTGYMSAAGGVLISIVVLILFAASTGSVVFSDWWLSIWINSLSKETLLESTNLTTSKTLLVTTPITYNSTTGSSDNTRQSDVYFLVYVCTIGGIIFLTIIRGFIGAAVTIQASVQLHKRALRAVLLAPMHFFDANPTGRILNRFSKDADEVDVFLPQRIDGILQTLSTVIISLVSAAVVIPWILIGVVPVLIAFAVLKNIFNASTRQMKRLSNVANSPLFAHLNTTTQGLSTIEAYQERNSFIEKSEKLIDVTTTTTLLYDTCMRCIGLWLDLITSIIVVVTAAVLVSTKGSVNPALAALALTLCLKVVGLMREMVRMMNEVEAKFTSVERLNHYIENIDVEPSSFQCNPNDQWPNKGDIKFSDVEMTYRESLAPVLKNISFDIQPQQKVGVVGRTGAGKSSLITALYRLVELRNGHINIDGINISLIPLNVLRSRLSTIPQDPVMFSGTLRYNLDPFDNYTDDDLWNSLEKAHIKKKILQLDKGLQLLIEENGDNFSVGERQLICLARAILRKRKILILDEATASVDTDTDSLIQKTIKEAFSNCTVLTIAHRLKTVMNSDLLIIMENGNIIETGKPEDLLAVSSSHLNGMLTAETSISNA</sequence>
<dbReference type="OrthoDB" id="6500128at2759"/>
<evidence type="ECO:0000256" key="1">
    <source>
        <dbReference type="ARBA" id="ARBA00004127"/>
    </source>
</evidence>
<dbReference type="FunFam" id="3.40.50.300:FF:000074">
    <property type="entry name" value="Multidrug resistance-associated protein 5 isoform 1"/>
    <property type="match status" value="1"/>
</dbReference>
<evidence type="ECO:0000259" key="14">
    <source>
        <dbReference type="PROSITE" id="PS50929"/>
    </source>
</evidence>
<feature type="region of interest" description="Disordered" evidence="11">
    <location>
        <begin position="295"/>
        <end position="331"/>
    </location>
</feature>
<reference evidence="15" key="1">
    <citation type="submission" date="2021-03" db="EMBL/GenBank/DDBJ databases">
        <authorList>
            <person name="Bekaert M."/>
        </authorList>
    </citation>
    <scope>NUCLEOTIDE SEQUENCE</scope>
</reference>
<evidence type="ECO:0000313" key="15">
    <source>
        <dbReference type="EMBL" id="CAG2221593.1"/>
    </source>
</evidence>
<dbReference type="InterPro" id="IPR017871">
    <property type="entry name" value="ABC_transporter-like_CS"/>
</dbReference>
<protein>
    <submittedName>
        <fullName evidence="15">ABCC5</fullName>
    </submittedName>
</protein>
<comment type="caution">
    <text evidence="15">The sequence shown here is derived from an EMBL/GenBank/DDBJ whole genome shotgun (WGS) entry which is preliminary data.</text>
</comment>
<evidence type="ECO:0000256" key="5">
    <source>
        <dbReference type="ARBA" id="ARBA00022737"/>
    </source>
</evidence>
<dbReference type="SMART" id="SM00382">
    <property type="entry name" value="AAA"/>
    <property type="match status" value="2"/>
</dbReference>
<keyword evidence="4 12" id="KW-0812">Transmembrane</keyword>
<keyword evidence="5" id="KW-0677">Repeat</keyword>
<gene>
    <name evidence="15" type="ORF">MEDL_34980</name>
</gene>
<dbReference type="FunFam" id="1.20.1560.10:FF:000015">
    <property type="entry name" value="multidrug resistance-associated protein 5 isoform X1"/>
    <property type="match status" value="1"/>
</dbReference>
<organism evidence="15 16">
    <name type="scientific">Mytilus edulis</name>
    <name type="common">Blue mussel</name>
    <dbReference type="NCBI Taxonomy" id="6550"/>
    <lineage>
        <taxon>Eukaryota</taxon>
        <taxon>Metazoa</taxon>
        <taxon>Spiralia</taxon>
        <taxon>Lophotrochozoa</taxon>
        <taxon>Mollusca</taxon>
        <taxon>Bivalvia</taxon>
        <taxon>Autobranchia</taxon>
        <taxon>Pteriomorphia</taxon>
        <taxon>Mytilida</taxon>
        <taxon>Mytiloidea</taxon>
        <taxon>Mytilidae</taxon>
        <taxon>Mytilinae</taxon>
        <taxon>Mytilus</taxon>
    </lineage>
</organism>
<evidence type="ECO:0000256" key="3">
    <source>
        <dbReference type="ARBA" id="ARBA00022448"/>
    </source>
</evidence>
<dbReference type="PANTHER" id="PTHR24223:SF447">
    <property type="entry name" value="MULTIDRUG RESISTANCE-ASSOCIATED PROTEIN 5"/>
    <property type="match status" value="1"/>
</dbReference>
<evidence type="ECO:0000313" key="16">
    <source>
        <dbReference type="Proteomes" id="UP000683360"/>
    </source>
</evidence>
<dbReference type="PROSITE" id="PS50893">
    <property type="entry name" value="ABC_TRANSPORTER_2"/>
    <property type="match status" value="2"/>
</dbReference>
<proteinExistence type="inferred from homology"/>
<dbReference type="Pfam" id="PF00664">
    <property type="entry name" value="ABC_membrane"/>
    <property type="match status" value="1"/>
</dbReference>
<dbReference type="Gene3D" id="1.20.1560.10">
    <property type="entry name" value="ABC transporter type 1, transmembrane domain"/>
    <property type="match status" value="1"/>
</dbReference>
<dbReference type="GO" id="GO:0016887">
    <property type="term" value="F:ATP hydrolysis activity"/>
    <property type="evidence" value="ECO:0007669"/>
    <property type="project" value="InterPro"/>
</dbReference>
<dbReference type="EMBL" id="CAJPWZ010001684">
    <property type="protein sequence ID" value="CAG2221593.1"/>
    <property type="molecule type" value="Genomic_DNA"/>
</dbReference>
<evidence type="ECO:0000256" key="12">
    <source>
        <dbReference type="SAM" id="Phobius"/>
    </source>
</evidence>
<keyword evidence="6" id="KW-0547">Nucleotide-binding</keyword>
<dbReference type="SUPFAM" id="SSF90123">
    <property type="entry name" value="ABC transporter transmembrane region"/>
    <property type="match status" value="1"/>
</dbReference>
<dbReference type="GO" id="GO:0012505">
    <property type="term" value="C:endomembrane system"/>
    <property type="evidence" value="ECO:0007669"/>
    <property type="project" value="UniProtKB-SubCell"/>
</dbReference>
<feature type="compositionally biased region" description="Basic and acidic residues" evidence="11">
    <location>
        <begin position="321"/>
        <end position="331"/>
    </location>
</feature>
<dbReference type="PANTHER" id="PTHR24223">
    <property type="entry name" value="ATP-BINDING CASSETTE SUB-FAMILY C"/>
    <property type="match status" value="1"/>
</dbReference>
<evidence type="ECO:0000256" key="4">
    <source>
        <dbReference type="ARBA" id="ARBA00022692"/>
    </source>
</evidence>
<evidence type="ECO:0000256" key="6">
    <source>
        <dbReference type="ARBA" id="ARBA00022741"/>
    </source>
</evidence>
<dbReference type="Gene3D" id="3.40.50.300">
    <property type="entry name" value="P-loop containing nucleotide triphosphate hydrolases"/>
    <property type="match status" value="2"/>
</dbReference>
<feature type="transmembrane region" description="Helical" evidence="12">
    <location>
        <begin position="369"/>
        <end position="397"/>
    </location>
</feature>
<comment type="subcellular location">
    <subcellularLocation>
        <location evidence="1">Endomembrane system</location>
        <topology evidence="1">Multi-pass membrane protein</topology>
    </subcellularLocation>
</comment>
<dbReference type="Pfam" id="PF00005">
    <property type="entry name" value="ABC_tran"/>
    <property type="match status" value="2"/>
</dbReference>
<comment type="similarity">
    <text evidence="2">Belongs to the ABC transporter superfamily. ABCC family. Conjugate transporter (TC 3.A.1.208) subfamily.</text>
</comment>
<feature type="transmembrane region" description="Helical" evidence="12">
    <location>
        <begin position="444"/>
        <end position="466"/>
    </location>
</feature>
<keyword evidence="10" id="KW-0325">Glycoprotein</keyword>
<dbReference type="CDD" id="cd03250">
    <property type="entry name" value="ABCC_MRP_domain1"/>
    <property type="match status" value="1"/>
</dbReference>
<evidence type="ECO:0000256" key="7">
    <source>
        <dbReference type="ARBA" id="ARBA00022840"/>
    </source>
</evidence>
<dbReference type="PROSITE" id="PS00211">
    <property type="entry name" value="ABC_TRANSPORTER_1"/>
    <property type="match status" value="2"/>
</dbReference>
<evidence type="ECO:0000256" key="10">
    <source>
        <dbReference type="ARBA" id="ARBA00023180"/>
    </source>
</evidence>
<dbReference type="CDD" id="cd03244">
    <property type="entry name" value="ABCC_MRP_domain2"/>
    <property type="match status" value="1"/>
</dbReference>
<dbReference type="GO" id="GO:0016020">
    <property type="term" value="C:membrane"/>
    <property type="evidence" value="ECO:0007669"/>
    <property type="project" value="InterPro"/>
</dbReference>
<evidence type="ECO:0000259" key="13">
    <source>
        <dbReference type="PROSITE" id="PS50893"/>
    </source>
</evidence>
<dbReference type="InterPro" id="IPR027417">
    <property type="entry name" value="P-loop_NTPase"/>
</dbReference>
<keyword evidence="9 12" id="KW-0472">Membrane</keyword>
<name>A0A8S3SSV3_MYTED</name>
<feature type="transmembrane region" description="Helical" evidence="12">
    <location>
        <begin position="655"/>
        <end position="674"/>
    </location>
</feature>
<feature type="transmembrane region" description="Helical" evidence="12">
    <location>
        <begin position="629"/>
        <end position="649"/>
    </location>
</feature>
<dbReference type="GO" id="GO:0005524">
    <property type="term" value="F:ATP binding"/>
    <property type="evidence" value="ECO:0007669"/>
    <property type="project" value="UniProtKB-KW"/>
</dbReference>
<dbReference type="FunFam" id="3.40.50.300:FF:000997">
    <property type="entry name" value="Multidrug resistance-associated protein 1"/>
    <property type="match status" value="1"/>
</dbReference>